<sequence length="91" mass="9821">MAHFILTYGYNDTPLRAEKRPDHLEHLAKLKADGALVLAGPLADLSGGIIVLAADDLASAEALVAQDPYTQLDVTKDRALKEWKITIGLPD</sequence>
<reference evidence="4" key="1">
    <citation type="submission" date="2016-10" db="EMBL/GenBank/DDBJ databases">
        <authorList>
            <person name="Varghese N."/>
            <person name="Submissions S."/>
        </authorList>
    </citation>
    <scope>NUCLEOTIDE SEQUENCE [LARGE SCALE GENOMIC DNA]</scope>
    <source>
        <strain evidence="4">DSM 44718</strain>
    </source>
</reference>
<dbReference type="AlphaFoldDB" id="A0A1H3TI05"/>
<protein>
    <recommendedName>
        <fullName evidence="2">YCII-related domain-containing protein</fullName>
    </recommendedName>
</protein>
<dbReference type="InterPro" id="IPR051807">
    <property type="entry name" value="Sec-metab_biosynth-assoc"/>
</dbReference>
<comment type="similarity">
    <text evidence="1">Belongs to the YciI family.</text>
</comment>
<dbReference type="RefSeq" id="WP_090799643.1">
    <property type="nucleotide sequence ID" value="NZ_BOND01000001.1"/>
</dbReference>
<dbReference type="InterPro" id="IPR011008">
    <property type="entry name" value="Dimeric_a/b-barrel"/>
</dbReference>
<accession>A0A1H3TI05</accession>
<proteinExistence type="inferred from homology"/>
<evidence type="ECO:0000313" key="4">
    <source>
        <dbReference type="Proteomes" id="UP000199632"/>
    </source>
</evidence>
<dbReference type="InterPro" id="IPR005545">
    <property type="entry name" value="YCII"/>
</dbReference>
<feature type="domain" description="YCII-related" evidence="2">
    <location>
        <begin position="1"/>
        <end position="84"/>
    </location>
</feature>
<keyword evidence="4" id="KW-1185">Reference proteome</keyword>
<dbReference type="EMBL" id="FNQB01000003">
    <property type="protein sequence ID" value="SDZ49952.1"/>
    <property type="molecule type" value="Genomic_DNA"/>
</dbReference>
<dbReference type="Pfam" id="PF03795">
    <property type="entry name" value="YCII"/>
    <property type="match status" value="1"/>
</dbReference>
<evidence type="ECO:0000256" key="1">
    <source>
        <dbReference type="ARBA" id="ARBA00007689"/>
    </source>
</evidence>
<dbReference type="SUPFAM" id="SSF54909">
    <property type="entry name" value="Dimeric alpha+beta barrel"/>
    <property type="match status" value="1"/>
</dbReference>
<dbReference type="PANTHER" id="PTHR33606:SF3">
    <property type="entry name" value="PROTEIN YCII"/>
    <property type="match status" value="1"/>
</dbReference>
<evidence type="ECO:0000313" key="3">
    <source>
        <dbReference type="EMBL" id="SDZ49952.1"/>
    </source>
</evidence>
<dbReference type="OrthoDB" id="8968203at2"/>
<name>A0A1H3TI05_9ACTN</name>
<dbReference type="Proteomes" id="UP000199632">
    <property type="component" value="Unassembled WGS sequence"/>
</dbReference>
<evidence type="ECO:0000259" key="2">
    <source>
        <dbReference type="Pfam" id="PF03795"/>
    </source>
</evidence>
<dbReference type="STRING" id="137265.SAMN05421684_5817"/>
<gene>
    <name evidence="3" type="ORF">SAMN05421684_5817</name>
</gene>
<organism evidence="3 4">
    <name type="scientific">Asanoa ishikariensis</name>
    <dbReference type="NCBI Taxonomy" id="137265"/>
    <lineage>
        <taxon>Bacteria</taxon>
        <taxon>Bacillati</taxon>
        <taxon>Actinomycetota</taxon>
        <taxon>Actinomycetes</taxon>
        <taxon>Micromonosporales</taxon>
        <taxon>Micromonosporaceae</taxon>
        <taxon>Asanoa</taxon>
    </lineage>
</organism>
<dbReference type="Gene3D" id="3.30.70.1060">
    <property type="entry name" value="Dimeric alpha+beta barrel"/>
    <property type="match status" value="1"/>
</dbReference>
<dbReference type="PANTHER" id="PTHR33606">
    <property type="entry name" value="PROTEIN YCII"/>
    <property type="match status" value="1"/>
</dbReference>